<name>A7IXF8_PBCVN</name>
<organism evidence="2 3">
    <name type="scientific">Paramecium bursaria Chlorella virus NY2A</name>
    <name type="common">PBCV-NY2A</name>
    <dbReference type="NCBI Taxonomy" id="46021"/>
    <lineage>
        <taxon>Viruses</taxon>
        <taxon>Varidnaviria</taxon>
        <taxon>Bamfordvirae</taxon>
        <taxon>Nucleocytoviricota</taxon>
        <taxon>Megaviricetes</taxon>
        <taxon>Algavirales</taxon>
        <taxon>Phycodnaviridae</taxon>
        <taxon>Chlorovirus</taxon>
        <taxon>Chlorovirus americanus</taxon>
    </lineage>
</organism>
<dbReference type="Proteomes" id="UP000202419">
    <property type="component" value="Segment"/>
</dbReference>
<feature type="domain" description="C962R-like N-terminal AEP" evidence="1">
    <location>
        <begin position="25"/>
        <end position="196"/>
    </location>
</feature>
<organismHost>
    <name type="scientific">Chlorella</name>
    <dbReference type="NCBI Taxonomy" id="3071"/>
</organismHost>
<sequence>MSRQVHIYEWAKKRKYFGRTGEISHLLLDKGVLCVPESANGDFNHEYAVGVIKGGKLPCLVEYKLKIFRMFYDLDIITTRENAKKMTTGMFTDEIKNVFYAICIATAMMFDITKTTVTMCISNIPKKKDDGVKVGIHLTFDNIFVTSPTALHVREKVLETLVYEHNPFENTWDSIVDISVFKGSGMRLPWSAKHDDPKRIYIPIFEYILDSGNENVVEIPLDNEKIIKSISSVRDILNKVCLRSKGVLTKLRIPIVDIDDVSPSYSGTFSHPSLKEYVHVIEEIDKHIPEIYEGKITGVIRTEHVFMFRHSSKYCANVERHHTSSNTYFMVTKFGLRQCCYSRKDEDVGRKYCLCSRFRGEIIKLPKKLIEELFPDDVDDKAAAELKKLPPPTPSASNDSFLDIDNIVERAEAKKKYTIKKKFVPRKKQKYHTGSIISEVFGK</sequence>
<dbReference type="Pfam" id="PF23162">
    <property type="entry name" value="AEP_C962R"/>
    <property type="match status" value="1"/>
</dbReference>
<evidence type="ECO:0000313" key="2">
    <source>
        <dbReference type="EMBL" id="ABT15032.1"/>
    </source>
</evidence>
<dbReference type="EMBL" id="DQ491002">
    <property type="protein sequence ID" value="ABT15032.1"/>
    <property type="molecule type" value="Genomic_DNA"/>
</dbReference>
<dbReference type="KEGG" id="vg:5659143"/>
<dbReference type="GeneID" id="5659143"/>
<evidence type="ECO:0000313" key="3">
    <source>
        <dbReference type="Proteomes" id="UP000202419"/>
    </source>
</evidence>
<keyword evidence="3" id="KW-1185">Reference proteome</keyword>
<evidence type="ECO:0000259" key="1">
    <source>
        <dbReference type="Pfam" id="PF23162"/>
    </source>
</evidence>
<dbReference type="RefSeq" id="YP_001497829.1">
    <property type="nucleotide sequence ID" value="NC_009898.1"/>
</dbReference>
<dbReference type="InterPro" id="IPR056443">
    <property type="entry name" value="AEP_C962R"/>
</dbReference>
<dbReference type="OrthoDB" id="4363at10239"/>
<protein>
    <submittedName>
        <fullName evidence="2">Uncharacterized protein B633R</fullName>
    </submittedName>
</protein>
<reference evidence="2 3" key="1">
    <citation type="journal article" date="2007" name="Virology">
        <title>Sequence and annotation of the 369-kb NY-2A and the 345-kb AR158 viruses that infect Chlorella NC64A.</title>
        <authorList>
            <person name="Fitzgerald L.A."/>
            <person name="Graves M.V."/>
            <person name="Li X."/>
            <person name="Feldblyum T."/>
            <person name="Nierman W.C."/>
            <person name="Van Etten J.L."/>
        </authorList>
    </citation>
    <scope>NUCLEOTIDE SEQUENCE [LARGE SCALE GENOMIC DNA]</scope>
    <source>
        <strain evidence="2 3">NY-2A</strain>
    </source>
</reference>
<proteinExistence type="predicted"/>
<gene>
    <name evidence="2" type="primary">B633R</name>
    <name evidence="2" type="ORF">NY2A_B633R</name>
</gene>
<accession>A7IXF8</accession>